<protein>
    <submittedName>
        <fullName evidence="2">Uncharacterized protein</fullName>
    </submittedName>
</protein>
<evidence type="ECO:0000313" key="3">
    <source>
        <dbReference type="Proteomes" id="UP000712600"/>
    </source>
</evidence>
<reference evidence="2" key="1">
    <citation type="submission" date="2019-12" db="EMBL/GenBank/DDBJ databases">
        <title>Genome sequencing and annotation of Brassica cretica.</title>
        <authorList>
            <person name="Studholme D.J."/>
            <person name="Sarris P."/>
        </authorList>
    </citation>
    <scope>NUCLEOTIDE SEQUENCE</scope>
    <source>
        <strain evidence="2">PFS-109/04</strain>
        <tissue evidence="2">Leaf</tissue>
    </source>
</reference>
<name>A0A8S9QGB7_BRACR</name>
<gene>
    <name evidence="2" type="ORF">F2Q69_00024767</name>
</gene>
<feature type="compositionally biased region" description="Polar residues" evidence="1">
    <location>
        <begin position="153"/>
        <end position="164"/>
    </location>
</feature>
<sequence>MLATVNVNRLATYMPYLKAGNQNFRISYSSLLIRFSDANSLDEITEPASPTPEECFRLFYSDTGHASAAPLLRGYAKVEPLTIAELNEFGDKNEEELRKLQCTVSAFTCVHCNNTNAVGVLCYGVEMVIADDTAVESILPAKAAPNTGAGPSGVNTTKSPARMF</sequence>
<evidence type="ECO:0000313" key="2">
    <source>
        <dbReference type="EMBL" id="KAF3540856.1"/>
    </source>
</evidence>
<accession>A0A8S9QGB7</accession>
<evidence type="ECO:0000256" key="1">
    <source>
        <dbReference type="SAM" id="MobiDB-lite"/>
    </source>
</evidence>
<dbReference type="Proteomes" id="UP000712600">
    <property type="component" value="Unassembled WGS sequence"/>
</dbReference>
<proteinExistence type="predicted"/>
<dbReference type="AlphaFoldDB" id="A0A8S9QGB7"/>
<comment type="caution">
    <text evidence="2">The sequence shown here is derived from an EMBL/GenBank/DDBJ whole genome shotgun (WGS) entry which is preliminary data.</text>
</comment>
<dbReference type="EMBL" id="QGKX02001290">
    <property type="protein sequence ID" value="KAF3540856.1"/>
    <property type="molecule type" value="Genomic_DNA"/>
</dbReference>
<feature type="region of interest" description="Disordered" evidence="1">
    <location>
        <begin position="145"/>
        <end position="164"/>
    </location>
</feature>
<organism evidence="2 3">
    <name type="scientific">Brassica cretica</name>
    <name type="common">Mustard</name>
    <dbReference type="NCBI Taxonomy" id="69181"/>
    <lineage>
        <taxon>Eukaryota</taxon>
        <taxon>Viridiplantae</taxon>
        <taxon>Streptophyta</taxon>
        <taxon>Embryophyta</taxon>
        <taxon>Tracheophyta</taxon>
        <taxon>Spermatophyta</taxon>
        <taxon>Magnoliopsida</taxon>
        <taxon>eudicotyledons</taxon>
        <taxon>Gunneridae</taxon>
        <taxon>Pentapetalae</taxon>
        <taxon>rosids</taxon>
        <taxon>malvids</taxon>
        <taxon>Brassicales</taxon>
        <taxon>Brassicaceae</taxon>
        <taxon>Brassiceae</taxon>
        <taxon>Brassica</taxon>
    </lineage>
</organism>